<evidence type="ECO:0000313" key="3">
    <source>
        <dbReference type="EMBL" id="MBW0507440.1"/>
    </source>
</evidence>
<evidence type="ECO:0000259" key="2">
    <source>
        <dbReference type="Pfam" id="PF10213"/>
    </source>
</evidence>
<dbReference type="InterPro" id="IPR019349">
    <property type="entry name" value="Ribosomal_mS35_mit"/>
</dbReference>
<organism evidence="3 4">
    <name type="scientific">Austropuccinia psidii MF-1</name>
    <dbReference type="NCBI Taxonomy" id="1389203"/>
    <lineage>
        <taxon>Eukaryota</taxon>
        <taxon>Fungi</taxon>
        <taxon>Dikarya</taxon>
        <taxon>Basidiomycota</taxon>
        <taxon>Pucciniomycotina</taxon>
        <taxon>Pucciniomycetes</taxon>
        <taxon>Pucciniales</taxon>
        <taxon>Sphaerophragmiaceae</taxon>
        <taxon>Austropuccinia</taxon>
    </lineage>
</organism>
<sequence>MSQGANEFKIISTVIDLDNDHHHHHHHHNPIFTRSFSWTSNVLAGGKNKIKVSGKGRLKDHPLGGPGMEEAFDIERDLSKPFAMQDVPGVTHLRWAEARKRLNALRKIKYQIPSLSKYQQPYVPPPPDAHVIVKVHDDMGFHRGKLDSQRPNRKASIQVNLSKIPQLAQSPAAMHKFKLLSDRRWFAPEPKSEFDLNDHHSDPAGMVKISCDDYSSRSMNERWCSDALDRLIYEATRLDSDPMSDIPLNEKPTIQRRHRKKCRPWAASPEYSPKFPKEWLSDNAQAQLQASQEAKKKVLLYQKKEFSRIAQELRDLIKWDGIGLAPIDLFSRMNDKLKIQVNELVQERRRISDLGVILERPSKNVHVSDR</sequence>
<feature type="coiled-coil region" evidence="1">
    <location>
        <begin position="327"/>
        <end position="354"/>
    </location>
</feature>
<reference evidence="3" key="1">
    <citation type="submission" date="2021-03" db="EMBL/GenBank/DDBJ databases">
        <title>Draft genome sequence of rust myrtle Austropuccinia psidii MF-1, a brazilian biotype.</title>
        <authorList>
            <person name="Quecine M.C."/>
            <person name="Pachon D.M.R."/>
            <person name="Bonatelli M.L."/>
            <person name="Correr F.H."/>
            <person name="Franceschini L.M."/>
            <person name="Leite T.F."/>
            <person name="Margarido G.R.A."/>
            <person name="Almeida C.A."/>
            <person name="Ferrarezi J.A."/>
            <person name="Labate C.A."/>
        </authorList>
    </citation>
    <scope>NUCLEOTIDE SEQUENCE</scope>
    <source>
        <strain evidence="3">MF-1</strain>
    </source>
</reference>
<name>A0A9Q3DUS9_9BASI</name>
<dbReference type="InterPro" id="IPR039848">
    <property type="entry name" value="Ribosomal_mS35_mt"/>
</dbReference>
<dbReference type="PANTHER" id="PTHR13490">
    <property type="entry name" value="MITOCHONDRIAL 28S RIBOSOMAL PROTEIN S28"/>
    <property type="match status" value="1"/>
</dbReference>
<accession>A0A9Q3DUS9</accession>
<evidence type="ECO:0000313" key="4">
    <source>
        <dbReference type="Proteomes" id="UP000765509"/>
    </source>
</evidence>
<dbReference type="Pfam" id="PF10213">
    <property type="entry name" value="MRP-S28"/>
    <property type="match status" value="1"/>
</dbReference>
<dbReference type="PANTHER" id="PTHR13490:SF0">
    <property type="entry name" value="SMALL RIBOSOMAL SUBUNIT PROTEIN MS35"/>
    <property type="match status" value="1"/>
</dbReference>
<evidence type="ECO:0000256" key="1">
    <source>
        <dbReference type="SAM" id="Coils"/>
    </source>
</evidence>
<dbReference type="OrthoDB" id="283424at2759"/>
<gene>
    <name evidence="3" type="ORF">O181_047155</name>
</gene>
<comment type="caution">
    <text evidence="3">The sequence shown here is derived from an EMBL/GenBank/DDBJ whole genome shotgun (WGS) entry which is preliminary data.</text>
</comment>
<dbReference type="GO" id="GO:0032543">
    <property type="term" value="P:mitochondrial translation"/>
    <property type="evidence" value="ECO:0007669"/>
    <property type="project" value="InterPro"/>
</dbReference>
<protein>
    <recommendedName>
        <fullName evidence="2">Small ribosomal subunit protein mS35 mitochondrial conserved domain-containing protein</fullName>
    </recommendedName>
</protein>
<dbReference type="EMBL" id="AVOT02019716">
    <property type="protein sequence ID" value="MBW0507440.1"/>
    <property type="molecule type" value="Genomic_DNA"/>
</dbReference>
<dbReference type="GO" id="GO:0005763">
    <property type="term" value="C:mitochondrial small ribosomal subunit"/>
    <property type="evidence" value="ECO:0007669"/>
    <property type="project" value="TreeGrafter"/>
</dbReference>
<keyword evidence="1" id="KW-0175">Coiled coil</keyword>
<dbReference type="Proteomes" id="UP000765509">
    <property type="component" value="Unassembled WGS sequence"/>
</dbReference>
<keyword evidence="4" id="KW-1185">Reference proteome</keyword>
<dbReference type="GO" id="GO:0003735">
    <property type="term" value="F:structural constituent of ribosome"/>
    <property type="evidence" value="ECO:0007669"/>
    <property type="project" value="InterPro"/>
</dbReference>
<feature type="domain" description="Small ribosomal subunit protein mS35 mitochondrial conserved" evidence="2">
    <location>
        <begin position="122"/>
        <end position="279"/>
    </location>
</feature>
<dbReference type="AlphaFoldDB" id="A0A9Q3DUS9"/>
<proteinExistence type="predicted"/>